<proteinExistence type="predicted"/>
<dbReference type="Proteomes" id="UP000507245">
    <property type="component" value="Unassembled WGS sequence"/>
</dbReference>
<protein>
    <submittedName>
        <fullName evidence="1">Uncharacterized protein</fullName>
    </submittedName>
</protein>
<gene>
    <name evidence="1" type="ORF">CURHAP_LOCUS30150</name>
    <name evidence="2" type="ORF">ORAREDHAP_LOCUS29790</name>
</gene>
<dbReference type="EMBL" id="CAEKKB010000004">
    <property type="protein sequence ID" value="CAB4309080.1"/>
    <property type="molecule type" value="Genomic_DNA"/>
</dbReference>
<dbReference type="EMBL" id="CAEKDK010000004">
    <property type="protein sequence ID" value="CAB4278661.1"/>
    <property type="molecule type" value="Genomic_DNA"/>
</dbReference>
<evidence type="ECO:0000313" key="2">
    <source>
        <dbReference type="EMBL" id="CAB4309080.1"/>
    </source>
</evidence>
<sequence length="172" mass="19499">MAAHAFLAAAPFPHATPMSCCLDMLPRYYGFGVGVGGCHPWRWWPESGRHHAAAMGEVEKKKKRRGSCEMGLSRLFFAWESTELLGTPSQMHRHVDNNLISQLTTTRVGWRWVDSRGLELPSQIFQTNFIKTNFSNEFHQNENKCFVAFGVVGERRVGAERVKFNLGVHGCF</sequence>
<accession>A0A6J5URD2</accession>
<reference evidence="1 3" key="2">
    <citation type="submission" date="2020-05" db="EMBL/GenBank/DDBJ databases">
        <authorList>
            <person name="Campoy J."/>
            <person name="Schneeberger K."/>
            <person name="Spophaly S."/>
        </authorList>
    </citation>
    <scope>NUCLEOTIDE SEQUENCE [LARGE SCALE GENOMIC DNA]</scope>
    <source>
        <strain evidence="1">PruArmRojPasFocal</strain>
    </source>
</reference>
<evidence type="ECO:0000313" key="1">
    <source>
        <dbReference type="EMBL" id="CAB4278661.1"/>
    </source>
</evidence>
<dbReference type="AlphaFoldDB" id="A0A6J5URD2"/>
<keyword evidence="4" id="KW-1185">Reference proteome</keyword>
<evidence type="ECO:0000313" key="3">
    <source>
        <dbReference type="Proteomes" id="UP000507222"/>
    </source>
</evidence>
<organism evidence="1 3">
    <name type="scientific">Prunus armeniaca</name>
    <name type="common">Apricot</name>
    <name type="synonym">Armeniaca vulgaris</name>
    <dbReference type="NCBI Taxonomy" id="36596"/>
    <lineage>
        <taxon>Eukaryota</taxon>
        <taxon>Viridiplantae</taxon>
        <taxon>Streptophyta</taxon>
        <taxon>Embryophyta</taxon>
        <taxon>Tracheophyta</taxon>
        <taxon>Spermatophyta</taxon>
        <taxon>Magnoliopsida</taxon>
        <taxon>eudicotyledons</taxon>
        <taxon>Gunneridae</taxon>
        <taxon>Pentapetalae</taxon>
        <taxon>rosids</taxon>
        <taxon>fabids</taxon>
        <taxon>Rosales</taxon>
        <taxon>Rosaceae</taxon>
        <taxon>Amygdaloideae</taxon>
        <taxon>Amygdaleae</taxon>
        <taxon>Prunus</taxon>
    </lineage>
</organism>
<dbReference type="Proteomes" id="UP000507222">
    <property type="component" value="Unassembled WGS sequence"/>
</dbReference>
<evidence type="ECO:0000313" key="4">
    <source>
        <dbReference type="Proteomes" id="UP000507245"/>
    </source>
</evidence>
<reference evidence="4" key="1">
    <citation type="journal article" date="2020" name="Genome Biol.">
        <title>Gamete binning: chromosome-level and haplotype-resolved genome assembly enabled by high-throughput single-cell sequencing of gamete genomes.</title>
        <authorList>
            <person name="Campoy J.A."/>
            <person name="Sun H."/>
            <person name="Goel M."/>
            <person name="Jiao W.-B."/>
            <person name="Folz-Donahue K."/>
            <person name="Wang N."/>
            <person name="Rubio M."/>
            <person name="Liu C."/>
            <person name="Kukat C."/>
            <person name="Ruiz D."/>
            <person name="Huettel B."/>
            <person name="Schneeberger K."/>
        </authorList>
    </citation>
    <scope>NUCLEOTIDE SEQUENCE [LARGE SCALE GENOMIC DNA]</scope>
    <source>
        <strain evidence="4">cv. Rojo Pasion</strain>
    </source>
</reference>
<name>A0A6J5URD2_PRUAR</name>